<dbReference type="GO" id="GO:0034599">
    <property type="term" value="P:cellular response to oxidative stress"/>
    <property type="evidence" value="ECO:0000318"/>
    <property type="project" value="GO_Central"/>
</dbReference>
<dbReference type="Gene3D" id="3.40.30.10">
    <property type="entry name" value="Glutaredoxin"/>
    <property type="match status" value="1"/>
</dbReference>
<accession>F6HK17</accession>
<protein>
    <recommendedName>
        <fullName evidence="7">Glutaredoxin-dependent peroxiredoxin</fullName>
    </recommendedName>
</protein>
<evidence type="ECO:0000256" key="4">
    <source>
        <dbReference type="ARBA" id="ARBA00023284"/>
    </source>
</evidence>
<keyword evidence="3" id="KW-0560">Oxidoreductase</keyword>
<proteinExistence type="predicted"/>
<gene>
    <name evidence="5" type="ordered locus">VIT_12s0035g01490</name>
</gene>
<dbReference type="PaxDb" id="29760-VIT_12s0035g01490.t01"/>
<evidence type="ECO:0000256" key="3">
    <source>
        <dbReference type="ARBA" id="ARBA00023002"/>
    </source>
</evidence>
<dbReference type="OrthoDB" id="1882547at2759"/>
<dbReference type="GO" id="GO:0045454">
    <property type="term" value="P:cell redox homeostasis"/>
    <property type="evidence" value="ECO:0000318"/>
    <property type="project" value="GO_Central"/>
</dbReference>
<dbReference type="HOGENOM" id="CLU_2659547_0_0_1"/>
<dbReference type="GO" id="GO:0005737">
    <property type="term" value="C:cytoplasm"/>
    <property type="evidence" value="ECO:0000318"/>
    <property type="project" value="GO_Central"/>
</dbReference>
<sequence length="76" mass="8390">MSKISSSRLQCTPWLPTGRSSFSVFPDVKFRADGSATYMHALGLELDLSEKGLGTQSKRFALLVDDLKVKVTNNQI</sequence>
<reference evidence="6" key="1">
    <citation type="journal article" date="2007" name="Nature">
        <title>The grapevine genome sequence suggests ancestral hexaploidization in major angiosperm phyla.</title>
        <authorList>
            <consortium name="The French-Italian Public Consortium for Grapevine Genome Characterization."/>
            <person name="Jaillon O."/>
            <person name="Aury J.-M."/>
            <person name="Noel B."/>
            <person name="Policriti A."/>
            <person name="Clepet C."/>
            <person name="Casagrande A."/>
            <person name="Choisne N."/>
            <person name="Aubourg S."/>
            <person name="Vitulo N."/>
            <person name="Jubin C."/>
            <person name="Vezzi A."/>
            <person name="Legeai F."/>
            <person name="Hugueney P."/>
            <person name="Dasilva C."/>
            <person name="Horner D."/>
            <person name="Mica E."/>
            <person name="Jublot D."/>
            <person name="Poulain J."/>
            <person name="Bruyere C."/>
            <person name="Billault A."/>
            <person name="Segurens B."/>
            <person name="Gouyvenoux M."/>
            <person name="Ugarte E."/>
            <person name="Cattonaro F."/>
            <person name="Anthouard V."/>
            <person name="Vico V."/>
            <person name="Del Fabbro C."/>
            <person name="Alaux M."/>
            <person name="Di Gaspero G."/>
            <person name="Dumas V."/>
            <person name="Felice N."/>
            <person name="Paillard S."/>
            <person name="Juman I."/>
            <person name="Moroldo M."/>
            <person name="Scalabrin S."/>
            <person name="Canaguier A."/>
            <person name="Le Clainche I."/>
            <person name="Malacrida G."/>
            <person name="Durand E."/>
            <person name="Pesole G."/>
            <person name="Laucou V."/>
            <person name="Chatelet P."/>
            <person name="Merdinoglu D."/>
            <person name="Delledonne M."/>
            <person name="Pezzotti M."/>
            <person name="Lecharny A."/>
            <person name="Scarpelli C."/>
            <person name="Artiguenave F."/>
            <person name="Pe M.E."/>
            <person name="Valle G."/>
            <person name="Morgante M."/>
            <person name="Caboche M."/>
            <person name="Adam-Blondon A.-F."/>
            <person name="Weissenbach J."/>
            <person name="Quetier F."/>
            <person name="Wincker P."/>
        </authorList>
    </citation>
    <scope>NUCLEOTIDE SEQUENCE [LARGE SCALE GENOMIC DNA]</scope>
    <source>
        <strain evidence="6">cv. Pinot noir / PN40024</strain>
    </source>
</reference>
<keyword evidence="6" id="KW-1185">Reference proteome</keyword>
<dbReference type="PANTHER" id="PTHR10430">
    <property type="entry name" value="PEROXIREDOXIN"/>
    <property type="match status" value="1"/>
</dbReference>
<dbReference type="STRING" id="29760.F6HK17"/>
<dbReference type="InterPro" id="IPR037944">
    <property type="entry name" value="PRX5-like"/>
</dbReference>
<evidence type="ECO:0000313" key="6">
    <source>
        <dbReference type="Proteomes" id="UP000009183"/>
    </source>
</evidence>
<evidence type="ECO:0008006" key="7">
    <source>
        <dbReference type="Google" id="ProtNLM"/>
    </source>
</evidence>
<keyword evidence="1" id="KW-0575">Peroxidase</keyword>
<dbReference type="GO" id="GO:0042744">
    <property type="term" value="P:hydrogen peroxide catabolic process"/>
    <property type="evidence" value="ECO:0000318"/>
    <property type="project" value="GO_Central"/>
</dbReference>
<dbReference type="InParanoid" id="F6HK17"/>
<dbReference type="eggNOG" id="KOG0541">
    <property type="taxonomic scope" value="Eukaryota"/>
</dbReference>
<evidence type="ECO:0000256" key="2">
    <source>
        <dbReference type="ARBA" id="ARBA00022862"/>
    </source>
</evidence>
<name>F6HK17_VITVI</name>
<dbReference type="AlphaFoldDB" id="F6HK17"/>
<evidence type="ECO:0000256" key="1">
    <source>
        <dbReference type="ARBA" id="ARBA00022559"/>
    </source>
</evidence>
<evidence type="ECO:0000313" key="5">
    <source>
        <dbReference type="EMBL" id="CCB55020.1"/>
    </source>
</evidence>
<keyword evidence="4" id="KW-0676">Redox-active center</keyword>
<dbReference type="GO" id="GO:0008379">
    <property type="term" value="F:thioredoxin peroxidase activity"/>
    <property type="evidence" value="ECO:0000318"/>
    <property type="project" value="GO_Central"/>
</dbReference>
<keyword evidence="2" id="KW-0049">Antioxidant</keyword>
<dbReference type="PANTHER" id="PTHR10430:SF8">
    <property type="entry name" value="PEROXIREDOXIN-2A-RELATED"/>
    <property type="match status" value="1"/>
</dbReference>
<dbReference type="Proteomes" id="UP000009183">
    <property type="component" value="Chromosome 12"/>
</dbReference>
<dbReference type="EMBL" id="FN595990">
    <property type="protein sequence ID" value="CCB55020.1"/>
    <property type="molecule type" value="Genomic_DNA"/>
</dbReference>
<organism evidence="5 6">
    <name type="scientific">Vitis vinifera</name>
    <name type="common">Grape</name>
    <dbReference type="NCBI Taxonomy" id="29760"/>
    <lineage>
        <taxon>Eukaryota</taxon>
        <taxon>Viridiplantae</taxon>
        <taxon>Streptophyta</taxon>
        <taxon>Embryophyta</taxon>
        <taxon>Tracheophyta</taxon>
        <taxon>Spermatophyta</taxon>
        <taxon>Magnoliopsida</taxon>
        <taxon>eudicotyledons</taxon>
        <taxon>Gunneridae</taxon>
        <taxon>Pentapetalae</taxon>
        <taxon>rosids</taxon>
        <taxon>Vitales</taxon>
        <taxon>Vitaceae</taxon>
        <taxon>Viteae</taxon>
        <taxon>Vitis</taxon>
    </lineage>
</organism>